<name>B5CWI5_PHOPM</name>
<dbReference type="EMBL" id="ABQC02000012">
    <property type="protein sequence ID" value="EDY96632.1"/>
    <property type="molecule type" value="Genomic_DNA"/>
</dbReference>
<reference evidence="1 2" key="1">
    <citation type="submission" date="2008-08" db="EMBL/GenBank/DDBJ databases">
        <title>Draft genome sequence of Bacteroides plebeius (DSM 17135).</title>
        <authorList>
            <person name="Sudarsanam P."/>
            <person name="Ley R."/>
            <person name="Guruge J."/>
            <person name="Turnbaugh P.J."/>
            <person name="Mahowald M."/>
            <person name="Liep D."/>
            <person name="Gordon J."/>
        </authorList>
    </citation>
    <scope>NUCLEOTIDE SEQUENCE [LARGE SCALE GENOMIC DNA]</scope>
    <source>
        <strain evidence="2">DSM 17135 / JCM 12973 / M2</strain>
    </source>
</reference>
<dbReference type="AlphaFoldDB" id="B5CWI5"/>
<proteinExistence type="predicted"/>
<organism evidence="1 2">
    <name type="scientific">Phocaeicola plebeius (strain DSM 17135 / JCM 12973 / CCUG 54634 / M2)</name>
    <name type="common">Bacteroides plebeius</name>
    <dbReference type="NCBI Taxonomy" id="484018"/>
    <lineage>
        <taxon>Bacteria</taxon>
        <taxon>Pseudomonadati</taxon>
        <taxon>Bacteroidota</taxon>
        <taxon>Bacteroidia</taxon>
        <taxon>Bacteroidales</taxon>
        <taxon>Bacteroidaceae</taxon>
        <taxon>Phocaeicola</taxon>
    </lineage>
</organism>
<dbReference type="HOGENOM" id="CLU_3229809_0_0_10"/>
<evidence type="ECO:0000313" key="2">
    <source>
        <dbReference type="Proteomes" id="UP000003452"/>
    </source>
</evidence>
<protein>
    <submittedName>
        <fullName evidence="1">Uncharacterized protein</fullName>
    </submittedName>
</protein>
<comment type="caution">
    <text evidence="1">The sequence shown here is derived from an EMBL/GenBank/DDBJ whole genome shotgun (WGS) entry which is preliminary data.</text>
</comment>
<gene>
    <name evidence="1" type="ORF">BACPLE_01075</name>
</gene>
<reference evidence="1 2" key="2">
    <citation type="submission" date="2008-08" db="EMBL/GenBank/DDBJ databases">
        <authorList>
            <person name="Fulton L."/>
            <person name="Clifton S."/>
            <person name="Fulton B."/>
            <person name="Xu J."/>
            <person name="Minx P."/>
            <person name="Pepin K.H."/>
            <person name="Johnson M."/>
            <person name="Thiruvilangam P."/>
            <person name="Bhonagiri V."/>
            <person name="Nash W.E."/>
            <person name="Mardis E.R."/>
            <person name="Wilson R.K."/>
        </authorList>
    </citation>
    <scope>NUCLEOTIDE SEQUENCE [LARGE SCALE GENOMIC DNA]</scope>
    <source>
        <strain evidence="2">DSM 17135 / JCM 12973 / M2</strain>
    </source>
</reference>
<sequence>MAQRYEYFGRVFFCLLSNIVLSGKNAIFAQIIQAAYATHLYLP</sequence>
<evidence type="ECO:0000313" key="1">
    <source>
        <dbReference type="EMBL" id="EDY96632.1"/>
    </source>
</evidence>
<accession>B5CWI5</accession>
<dbReference type="Proteomes" id="UP000003452">
    <property type="component" value="Unassembled WGS sequence"/>
</dbReference>